<sequence length="219" mass="23301">MSPPLVPRDSDPAGVWEDVPLPLIQPPATGSRLSLSPRNSLSATCNVSQRFLRSARLISNPDSTGAPGPGFECMEQGDGVGGWGGESVSEARCVPTLKWLWHSKIMKNDDEAEEGTTRGPVCTAQITRQPPIGPSADCIPVPISLPVIFGGGAVQPGPRSEVTAARKLSLQPRPLAICESALLAVLLPFSVTSATAVWRLSRELDFSMPNDEKFYGVDN</sequence>
<reference evidence="1 2" key="1">
    <citation type="submission" date="2019-03" db="EMBL/GenBank/DDBJ databases">
        <title>First draft genome of Liparis tanakae, snailfish: a comprehensive survey of snailfish specific genes.</title>
        <authorList>
            <person name="Kim W."/>
            <person name="Song I."/>
            <person name="Jeong J.-H."/>
            <person name="Kim D."/>
            <person name="Kim S."/>
            <person name="Ryu S."/>
            <person name="Song J.Y."/>
            <person name="Lee S.K."/>
        </authorList>
    </citation>
    <scope>NUCLEOTIDE SEQUENCE [LARGE SCALE GENOMIC DNA]</scope>
    <source>
        <tissue evidence="1">Muscle</tissue>
    </source>
</reference>
<evidence type="ECO:0000313" key="2">
    <source>
        <dbReference type="Proteomes" id="UP000314294"/>
    </source>
</evidence>
<evidence type="ECO:0000313" key="1">
    <source>
        <dbReference type="EMBL" id="TNN75154.1"/>
    </source>
</evidence>
<name>A0A4Z2ICQ9_9TELE</name>
<accession>A0A4Z2ICQ9</accession>
<organism evidence="1 2">
    <name type="scientific">Liparis tanakae</name>
    <name type="common">Tanaka's snailfish</name>
    <dbReference type="NCBI Taxonomy" id="230148"/>
    <lineage>
        <taxon>Eukaryota</taxon>
        <taxon>Metazoa</taxon>
        <taxon>Chordata</taxon>
        <taxon>Craniata</taxon>
        <taxon>Vertebrata</taxon>
        <taxon>Euteleostomi</taxon>
        <taxon>Actinopterygii</taxon>
        <taxon>Neopterygii</taxon>
        <taxon>Teleostei</taxon>
        <taxon>Neoteleostei</taxon>
        <taxon>Acanthomorphata</taxon>
        <taxon>Eupercaria</taxon>
        <taxon>Perciformes</taxon>
        <taxon>Cottioidei</taxon>
        <taxon>Cottales</taxon>
        <taxon>Liparidae</taxon>
        <taxon>Liparis</taxon>
    </lineage>
</organism>
<comment type="caution">
    <text evidence="1">The sequence shown here is derived from an EMBL/GenBank/DDBJ whole genome shotgun (WGS) entry which is preliminary data.</text>
</comment>
<keyword evidence="2" id="KW-1185">Reference proteome</keyword>
<dbReference type="Proteomes" id="UP000314294">
    <property type="component" value="Unassembled WGS sequence"/>
</dbReference>
<proteinExistence type="predicted"/>
<dbReference type="AlphaFoldDB" id="A0A4Z2ICQ9"/>
<dbReference type="EMBL" id="SRLO01000106">
    <property type="protein sequence ID" value="TNN75154.1"/>
    <property type="molecule type" value="Genomic_DNA"/>
</dbReference>
<gene>
    <name evidence="1" type="ORF">EYF80_014564</name>
</gene>
<protein>
    <submittedName>
        <fullName evidence="1">Uncharacterized protein</fullName>
    </submittedName>
</protein>